<dbReference type="InterPro" id="IPR013325">
    <property type="entry name" value="RNA_pol_sigma_r2"/>
</dbReference>
<dbReference type="EMBL" id="LBIC01000022">
    <property type="protein sequence ID" value="KKW89366.1"/>
    <property type="molecule type" value="Genomic_DNA"/>
</dbReference>
<dbReference type="GO" id="GO:0016987">
    <property type="term" value="F:sigma factor activity"/>
    <property type="evidence" value="ECO:0007669"/>
    <property type="project" value="UniProtKB-KW"/>
</dbReference>
<evidence type="ECO:0000256" key="1">
    <source>
        <dbReference type="ARBA" id="ARBA00010641"/>
    </source>
</evidence>
<dbReference type="STRING" id="56193.YP76_25950"/>
<dbReference type="GO" id="GO:0006352">
    <property type="term" value="P:DNA-templated transcription initiation"/>
    <property type="evidence" value="ECO:0007669"/>
    <property type="project" value="InterPro"/>
</dbReference>
<comment type="similarity">
    <text evidence="1">Belongs to the sigma-70 factor family. ECF subfamily.</text>
</comment>
<dbReference type="InterPro" id="IPR013249">
    <property type="entry name" value="RNA_pol_sigma70_r4_t2"/>
</dbReference>
<feature type="domain" description="RNA polymerase sigma factor 70 region 4 type 2" evidence="6">
    <location>
        <begin position="107"/>
        <end position="154"/>
    </location>
</feature>
<dbReference type="InterPro" id="IPR007627">
    <property type="entry name" value="RNA_pol_sigma70_r2"/>
</dbReference>
<dbReference type="Pfam" id="PF04542">
    <property type="entry name" value="Sigma70_r2"/>
    <property type="match status" value="1"/>
</dbReference>
<comment type="caution">
    <text evidence="7">The sequence shown here is derived from an EMBL/GenBank/DDBJ whole genome shotgun (WGS) entry which is preliminary data.</text>
</comment>
<dbReference type="Gene3D" id="1.10.10.10">
    <property type="entry name" value="Winged helix-like DNA-binding domain superfamily/Winged helix DNA-binding domain"/>
    <property type="match status" value="1"/>
</dbReference>
<dbReference type="PANTHER" id="PTHR43133:SF63">
    <property type="entry name" value="RNA POLYMERASE SIGMA FACTOR FECI-RELATED"/>
    <property type="match status" value="1"/>
</dbReference>
<evidence type="ECO:0000256" key="4">
    <source>
        <dbReference type="ARBA" id="ARBA00023163"/>
    </source>
</evidence>
<name>A0A0M3AK88_9SPHN</name>
<gene>
    <name evidence="7" type="ORF">YP76_25950</name>
</gene>
<reference evidence="7 8" key="1">
    <citation type="submission" date="2015-04" db="EMBL/GenBank/DDBJ databases">
        <title>Genome sequence of aromatic hydrocarbons-degrading Sphingobium chungbukense DJ77.</title>
        <authorList>
            <person name="Kim Y.-C."/>
            <person name="Chae J.-C."/>
        </authorList>
    </citation>
    <scope>NUCLEOTIDE SEQUENCE [LARGE SCALE GENOMIC DNA]</scope>
    <source>
        <strain evidence="7 8">DJ77</strain>
    </source>
</reference>
<dbReference type="AlphaFoldDB" id="A0A0M3AK88"/>
<keyword evidence="3" id="KW-0731">Sigma factor</keyword>
<dbReference type="SUPFAM" id="SSF88659">
    <property type="entry name" value="Sigma3 and sigma4 domains of RNA polymerase sigma factors"/>
    <property type="match status" value="1"/>
</dbReference>
<dbReference type="InterPro" id="IPR036388">
    <property type="entry name" value="WH-like_DNA-bd_sf"/>
</dbReference>
<dbReference type="Proteomes" id="UP000033874">
    <property type="component" value="Unassembled WGS sequence"/>
</dbReference>
<sequence length="163" mass="18565">MGSRQDGMVDRLYRNHAGWLLGRLQRRFAGSGLEAEDLVQDTYMRVARYSEEEAERRPRALLLRIGLNLAFDQMRRNKTRPAPLAANDPDPSWDIEDCGEQEYFLGLKQAVQSLPPDLRTVFLLSRFTRMTNADIAKRLGVSVKTVEGRVSKALILCAQRLSD</sequence>
<keyword evidence="2" id="KW-0805">Transcription regulation</keyword>
<accession>A0A0M3AK88</accession>
<dbReference type="InterPro" id="IPR039425">
    <property type="entry name" value="RNA_pol_sigma-70-like"/>
</dbReference>
<dbReference type="PATRIC" id="fig|56193.3.peg.5482"/>
<evidence type="ECO:0000256" key="3">
    <source>
        <dbReference type="ARBA" id="ARBA00023082"/>
    </source>
</evidence>
<dbReference type="NCBIfam" id="TIGR02937">
    <property type="entry name" value="sigma70-ECF"/>
    <property type="match status" value="1"/>
</dbReference>
<keyword evidence="8" id="KW-1185">Reference proteome</keyword>
<dbReference type="Pfam" id="PF08281">
    <property type="entry name" value="Sigma70_r4_2"/>
    <property type="match status" value="1"/>
</dbReference>
<evidence type="ECO:0008006" key="9">
    <source>
        <dbReference type="Google" id="ProtNLM"/>
    </source>
</evidence>
<evidence type="ECO:0000313" key="7">
    <source>
        <dbReference type="EMBL" id="KKW89366.1"/>
    </source>
</evidence>
<dbReference type="CDD" id="cd06171">
    <property type="entry name" value="Sigma70_r4"/>
    <property type="match status" value="1"/>
</dbReference>
<keyword evidence="4" id="KW-0804">Transcription</keyword>
<dbReference type="PANTHER" id="PTHR43133">
    <property type="entry name" value="RNA POLYMERASE ECF-TYPE SIGMA FACTO"/>
    <property type="match status" value="1"/>
</dbReference>
<evidence type="ECO:0000313" key="8">
    <source>
        <dbReference type="Proteomes" id="UP000033874"/>
    </source>
</evidence>
<feature type="domain" description="RNA polymerase sigma-70 region 2" evidence="5">
    <location>
        <begin position="12"/>
        <end position="78"/>
    </location>
</feature>
<evidence type="ECO:0000259" key="6">
    <source>
        <dbReference type="Pfam" id="PF08281"/>
    </source>
</evidence>
<protein>
    <recommendedName>
        <fullName evidence="9">RNA polymerase sigma factor</fullName>
    </recommendedName>
</protein>
<proteinExistence type="inferred from homology"/>
<evidence type="ECO:0000259" key="5">
    <source>
        <dbReference type="Pfam" id="PF04542"/>
    </source>
</evidence>
<organism evidence="7 8">
    <name type="scientific">Sphingobium chungbukense</name>
    <dbReference type="NCBI Taxonomy" id="56193"/>
    <lineage>
        <taxon>Bacteria</taxon>
        <taxon>Pseudomonadati</taxon>
        <taxon>Pseudomonadota</taxon>
        <taxon>Alphaproteobacteria</taxon>
        <taxon>Sphingomonadales</taxon>
        <taxon>Sphingomonadaceae</taxon>
        <taxon>Sphingobium</taxon>
    </lineage>
</organism>
<dbReference type="SUPFAM" id="SSF88946">
    <property type="entry name" value="Sigma2 domain of RNA polymerase sigma factors"/>
    <property type="match status" value="1"/>
</dbReference>
<evidence type="ECO:0000256" key="2">
    <source>
        <dbReference type="ARBA" id="ARBA00023015"/>
    </source>
</evidence>
<dbReference type="GO" id="GO:0003677">
    <property type="term" value="F:DNA binding"/>
    <property type="evidence" value="ECO:0007669"/>
    <property type="project" value="InterPro"/>
</dbReference>
<dbReference type="InterPro" id="IPR014284">
    <property type="entry name" value="RNA_pol_sigma-70_dom"/>
</dbReference>
<dbReference type="Gene3D" id="1.10.1740.10">
    <property type="match status" value="1"/>
</dbReference>
<dbReference type="InterPro" id="IPR013324">
    <property type="entry name" value="RNA_pol_sigma_r3/r4-like"/>
</dbReference>